<evidence type="ECO:0000313" key="6">
    <source>
        <dbReference type="Proteomes" id="UP001206925"/>
    </source>
</evidence>
<evidence type="ECO:0000313" key="5">
    <source>
        <dbReference type="EMBL" id="KAI7755574.1"/>
    </source>
</evidence>
<dbReference type="Gene3D" id="3.40.50.12470">
    <property type="match status" value="1"/>
</dbReference>
<comment type="similarity">
    <text evidence="2">Belongs to the alpha-ketoglutarate dehydrogenase family.</text>
</comment>
<dbReference type="GO" id="GO:0006099">
    <property type="term" value="P:tricarboxylic acid cycle"/>
    <property type="evidence" value="ECO:0007669"/>
    <property type="project" value="TreeGrafter"/>
</dbReference>
<feature type="non-terminal residue" evidence="5">
    <location>
        <position position="1"/>
    </location>
</feature>
<organism evidence="5 6">
    <name type="scientific">Ambrosia artemisiifolia</name>
    <name type="common">Common ragweed</name>
    <dbReference type="NCBI Taxonomy" id="4212"/>
    <lineage>
        <taxon>Eukaryota</taxon>
        <taxon>Viridiplantae</taxon>
        <taxon>Streptophyta</taxon>
        <taxon>Embryophyta</taxon>
        <taxon>Tracheophyta</taxon>
        <taxon>Spermatophyta</taxon>
        <taxon>Magnoliopsida</taxon>
        <taxon>eudicotyledons</taxon>
        <taxon>Gunneridae</taxon>
        <taxon>Pentapetalae</taxon>
        <taxon>asterids</taxon>
        <taxon>campanulids</taxon>
        <taxon>Asterales</taxon>
        <taxon>Asteraceae</taxon>
        <taxon>Asteroideae</taxon>
        <taxon>Heliantheae alliance</taxon>
        <taxon>Heliantheae</taxon>
        <taxon>Ambrosia</taxon>
    </lineage>
</organism>
<keyword evidence="6" id="KW-1185">Reference proteome</keyword>
<dbReference type="InterPro" id="IPR029061">
    <property type="entry name" value="THDP-binding"/>
</dbReference>
<dbReference type="EMBL" id="JAMZMK010001015">
    <property type="protein sequence ID" value="KAI7755574.1"/>
    <property type="molecule type" value="Genomic_DNA"/>
</dbReference>
<dbReference type="PANTHER" id="PTHR23152">
    <property type="entry name" value="2-OXOGLUTARATE DEHYDROGENASE"/>
    <property type="match status" value="1"/>
</dbReference>
<evidence type="ECO:0000256" key="4">
    <source>
        <dbReference type="ARBA" id="ARBA00023052"/>
    </source>
</evidence>
<reference evidence="5" key="1">
    <citation type="submission" date="2022-06" db="EMBL/GenBank/DDBJ databases">
        <title>Uncovering the hologenomic basis of an extraordinary plant invasion.</title>
        <authorList>
            <person name="Bieker V.C."/>
            <person name="Martin M.D."/>
            <person name="Gilbert T."/>
            <person name="Hodgins K."/>
            <person name="Battlay P."/>
            <person name="Petersen B."/>
            <person name="Wilson J."/>
        </authorList>
    </citation>
    <scope>NUCLEOTIDE SEQUENCE</scope>
    <source>
        <strain evidence="5">AA19_3_7</strain>
        <tissue evidence="5">Leaf</tissue>
    </source>
</reference>
<dbReference type="AlphaFoldDB" id="A0AAD5GWE0"/>
<evidence type="ECO:0000256" key="2">
    <source>
        <dbReference type="ARBA" id="ARBA00006936"/>
    </source>
</evidence>
<sequence>AVGGGGDNGGVAGFDFETLGDNHRNPIIESLKTFAHCCRVFRLGRMPYYIISVVDLLLPAVVGDDDNGICLKLRGGLLGESKLTCVMGSPIGDFSDGAQVMFDQLLSNGEAKWLRQTGLLLPHGYDGQGPEHSIARLERFLPNSSHTRTSVSAAAGIRLAEDGCSFQCHVAVCTSGAALTLSGTGGGILIHFGTSHFPAEALRQYDQLHVTINAVIFKRKCRSPPGSGSIWWIRAVGKPMININLYLLQFSIDVNGKNAKELDNFGSCFSFDAQLLTLNIDMQPWQALDNLKVELVAGGYEECAKLGVIESVKQLVVLRSGVAGLQRCRLSGEEGWA</sequence>
<feature type="non-terminal residue" evidence="5">
    <location>
        <position position="337"/>
    </location>
</feature>
<dbReference type="SUPFAM" id="SSF52518">
    <property type="entry name" value="Thiamin diphosphate-binding fold (THDP-binding)"/>
    <property type="match status" value="1"/>
</dbReference>
<keyword evidence="4" id="KW-0786">Thiamine pyrophosphate</keyword>
<gene>
    <name evidence="5" type="ORF">M8C21_015017</name>
</gene>
<dbReference type="GO" id="GO:0045252">
    <property type="term" value="C:oxoglutarate dehydrogenase complex"/>
    <property type="evidence" value="ECO:0007669"/>
    <property type="project" value="TreeGrafter"/>
</dbReference>
<evidence type="ECO:0000256" key="1">
    <source>
        <dbReference type="ARBA" id="ARBA00001964"/>
    </source>
</evidence>
<evidence type="ECO:0000256" key="3">
    <source>
        <dbReference type="ARBA" id="ARBA00023002"/>
    </source>
</evidence>
<dbReference type="Proteomes" id="UP001206925">
    <property type="component" value="Unassembled WGS sequence"/>
</dbReference>
<dbReference type="GO" id="GO:0004591">
    <property type="term" value="F:oxoglutarate dehydrogenase (succinyl-transferring) activity"/>
    <property type="evidence" value="ECO:0007669"/>
    <property type="project" value="TreeGrafter"/>
</dbReference>
<comment type="caution">
    <text evidence="5">The sequence shown here is derived from an EMBL/GenBank/DDBJ whole genome shotgun (WGS) entry which is preliminary data.</text>
</comment>
<dbReference type="GO" id="GO:0030976">
    <property type="term" value="F:thiamine pyrophosphate binding"/>
    <property type="evidence" value="ECO:0007669"/>
    <property type="project" value="InterPro"/>
</dbReference>
<dbReference type="GO" id="GO:0005739">
    <property type="term" value="C:mitochondrion"/>
    <property type="evidence" value="ECO:0007669"/>
    <property type="project" value="TreeGrafter"/>
</dbReference>
<dbReference type="InterPro" id="IPR011603">
    <property type="entry name" value="2oxoglutarate_DH_E1"/>
</dbReference>
<proteinExistence type="inferred from homology"/>
<name>A0AAD5GWE0_AMBAR</name>
<dbReference type="PANTHER" id="PTHR23152:SF4">
    <property type="entry name" value="2-OXOADIPATE DEHYDROGENASE COMPLEX COMPONENT E1"/>
    <property type="match status" value="1"/>
</dbReference>
<accession>A0AAD5GWE0</accession>
<protein>
    <submittedName>
        <fullName evidence="5">Uncharacterized protein</fullName>
    </submittedName>
</protein>
<comment type="cofactor">
    <cofactor evidence="1">
        <name>thiamine diphosphate</name>
        <dbReference type="ChEBI" id="CHEBI:58937"/>
    </cofactor>
</comment>
<keyword evidence="3" id="KW-0560">Oxidoreductase</keyword>